<dbReference type="Pfam" id="PF04655">
    <property type="entry name" value="APH_6_hur"/>
    <property type="match status" value="1"/>
</dbReference>
<comment type="caution">
    <text evidence="1">The sequence shown here is derived from an EMBL/GenBank/DDBJ whole genome shotgun (WGS) entry which is preliminary data.</text>
</comment>
<dbReference type="SUPFAM" id="SSF56112">
    <property type="entry name" value="Protein kinase-like (PK-like)"/>
    <property type="match status" value="1"/>
</dbReference>
<dbReference type="Proteomes" id="UP000295075">
    <property type="component" value="Unassembled WGS sequence"/>
</dbReference>
<dbReference type="OrthoDB" id="3638028at2"/>
<keyword evidence="2" id="KW-1185">Reference proteome</keyword>
<dbReference type="GO" id="GO:0019748">
    <property type="term" value="P:secondary metabolic process"/>
    <property type="evidence" value="ECO:0007669"/>
    <property type="project" value="InterPro"/>
</dbReference>
<protein>
    <submittedName>
        <fullName evidence="1">Hydroxyurea phosphotransferase</fullName>
    </submittedName>
</protein>
<dbReference type="InterPro" id="IPR011009">
    <property type="entry name" value="Kinase-like_dom_sf"/>
</dbReference>
<evidence type="ECO:0000313" key="2">
    <source>
        <dbReference type="Proteomes" id="UP000295075"/>
    </source>
</evidence>
<dbReference type="AlphaFoldDB" id="A0A4R4QHY4"/>
<dbReference type="EMBL" id="SMKA01000005">
    <property type="protein sequence ID" value="TDC34863.1"/>
    <property type="molecule type" value="Genomic_DNA"/>
</dbReference>
<sequence>MNASAPTVRRVIVIPAQLIESHEDESPEWLAALPAQLDEYLARWDLTQTGGFLNGAASLIVPVVRRDGTEAMLKLQPWNDESEAEALALRTWSPDDVVAVLEDDPATCTLLLERLHPETLNAVPDHVEATRILSELMARLNQVPAPPEVRKLADIAAEMVEDAADLKLDSSEQRLVNRYADQVRELLPEPGDRLLHWDLHYGNVMASDRQPWLVIDPKPLAGDPAFELFQALHNRWDDLLATGNLDQAIRDRFDLMRDITGIDRDRALAWTAARILQNTIWDEELDPTQRTIATALKLG</sequence>
<organism evidence="1 2">
    <name type="scientific">Kribbella albertanoniae</name>
    <dbReference type="NCBI Taxonomy" id="1266829"/>
    <lineage>
        <taxon>Bacteria</taxon>
        <taxon>Bacillati</taxon>
        <taxon>Actinomycetota</taxon>
        <taxon>Actinomycetes</taxon>
        <taxon>Propionibacteriales</taxon>
        <taxon>Kribbellaceae</taxon>
        <taxon>Kribbella</taxon>
    </lineage>
</organism>
<accession>A0A4R4QHY4</accession>
<gene>
    <name evidence="1" type="ORF">E1261_02895</name>
</gene>
<proteinExistence type="predicted"/>
<dbReference type="Gene3D" id="1.10.510.10">
    <property type="entry name" value="Transferase(Phosphotransferase) domain 1"/>
    <property type="match status" value="1"/>
</dbReference>
<keyword evidence="1" id="KW-0808">Transferase</keyword>
<reference evidence="1 2" key="1">
    <citation type="submission" date="2019-03" db="EMBL/GenBank/DDBJ databases">
        <title>Draft genome sequences of novel Actinobacteria.</title>
        <authorList>
            <person name="Sahin N."/>
            <person name="Ay H."/>
            <person name="Saygin H."/>
        </authorList>
    </citation>
    <scope>NUCLEOTIDE SEQUENCE [LARGE SCALE GENOMIC DNA]</scope>
    <source>
        <strain evidence="1 2">JCM 30547</strain>
    </source>
</reference>
<dbReference type="InterPro" id="IPR006748">
    <property type="entry name" value="NH2Glyco/OHUrea_AB-resist_kin"/>
</dbReference>
<dbReference type="GO" id="GO:0016773">
    <property type="term" value="F:phosphotransferase activity, alcohol group as acceptor"/>
    <property type="evidence" value="ECO:0007669"/>
    <property type="project" value="InterPro"/>
</dbReference>
<evidence type="ECO:0000313" key="1">
    <source>
        <dbReference type="EMBL" id="TDC34863.1"/>
    </source>
</evidence>
<name>A0A4R4QHY4_9ACTN</name>